<evidence type="ECO:0000313" key="2">
    <source>
        <dbReference type="Proteomes" id="UP000177306"/>
    </source>
</evidence>
<dbReference type="Pfam" id="PF00300">
    <property type="entry name" value="His_Phos_1"/>
    <property type="match status" value="1"/>
</dbReference>
<sequence length="252" mass="28464">MNEFSESNEQRKFDLKVVVMRHSVKEGMEGALSPYGMQKADDHFSALVRNSKSEDEDWRQWRVASSPKERAVQTAQIQQAVREYMIGEEPDEIETVDALNEGAVEDFARPLLKEKKDWLKMWHNGEGNLPPGLLPMKDVAKNFARWLLEEIKSAKRAGGAEGIRAFSHGPLMFAVLSTIEDETGQSIITDIRAGDDRFNREEILDMETGVLRTLQSLEFEITSQDPANVRLSIMGKSLLVPVTIFEKIALGE</sequence>
<accession>A0A1F6EGK5</accession>
<dbReference type="AlphaFoldDB" id="A0A1F6EGK5"/>
<name>A0A1F6EGK5_9BACT</name>
<dbReference type="InterPro" id="IPR013078">
    <property type="entry name" value="His_Pase_superF_clade-1"/>
</dbReference>
<reference evidence="1 2" key="1">
    <citation type="journal article" date="2016" name="Nat. Commun.">
        <title>Thousands of microbial genomes shed light on interconnected biogeochemical processes in an aquifer system.</title>
        <authorList>
            <person name="Anantharaman K."/>
            <person name="Brown C.T."/>
            <person name="Hug L.A."/>
            <person name="Sharon I."/>
            <person name="Castelle C.J."/>
            <person name="Probst A.J."/>
            <person name="Thomas B.C."/>
            <person name="Singh A."/>
            <person name="Wilkins M.J."/>
            <person name="Karaoz U."/>
            <person name="Brodie E.L."/>
            <person name="Williams K.H."/>
            <person name="Hubbard S.S."/>
            <person name="Banfield J.F."/>
        </authorList>
    </citation>
    <scope>NUCLEOTIDE SEQUENCE [LARGE SCALE GENOMIC DNA]</scope>
</reference>
<protein>
    <recommendedName>
        <fullName evidence="3">Histidine phosphatase family protein</fullName>
    </recommendedName>
</protein>
<dbReference type="Gene3D" id="3.40.50.1240">
    <property type="entry name" value="Phosphoglycerate mutase-like"/>
    <property type="match status" value="1"/>
</dbReference>
<organism evidence="1 2">
    <name type="scientific">Candidatus Kaiserbacteria bacterium RIFCSPLOWO2_01_FULL_53_17</name>
    <dbReference type="NCBI Taxonomy" id="1798511"/>
    <lineage>
        <taxon>Bacteria</taxon>
        <taxon>Candidatus Kaiseribacteriota</taxon>
    </lineage>
</organism>
<comment type="caution">
    <text evidence="1">The sequence shown here is derived from an EMBL/GenBank/DDBJ whole genome shotgun (WGS) entry which is preliminary data.</text>
</comment>
<dbReference type="EMBL" id="MFLY01000033">
    <property type="protein sequence ID" value="OGG72760.1"/>
    <property type="molecule type" value="Genomic_DNA"/>
</dbReference>
<proteinExistence type="predicted"/>
<evidence type="ECO:0000313" key="1">
    <source>
        <dbReference type="EMBL" id="OGG72760.1"/>
    </source>
</evidence>
<evidence type="ECO:0008006" key="3">
    <source>
        <dbReference type="Google" id="ProtNLM"/>
    </source>
</evidence>
<dbReference type="Proteomes" id="UP000177306">
    <property type="component" value="Unassembled WGS sequence"/>
</dbReference>
<dbReference type="InterPro" id="IPR029033">
    <property type="entry name" value="His_PPase_superfam"/>
</dbReference>
<dbReference type="SUPFAM" id="SSF53254">
    <property type="entry name" value="Phosphoglycerate mutase-like"/>
    <property type="match status" value="1"/>
</dbReference>
<gene>
    <name evidence="1" type="ORF">A3A38_03055</name>
</gene>